<dbReference type="GO" id="GO:0005634">
    <property type="term" value="C:nucleus"/>
    <property type="evidence" value="ECO:0007669"/>
    <property type="project" value="TreeGrafter"/>
</dbReference>
<keyword evidence="7" id="KW-0879">Wnt signaling pathway</keyword>
<dbReference type="GO" id="GO:0031398">
    <property type="term" value="P:positive regulation of protein ubiquitination"/>
    <property type="evidence" value="ECO:0007669"/>
    <property type="project" value="TreeGrafter"/>
</dbReference>
<dbReference type="GO" id="GO:0061630">
    <property type="term" value="F:ubiquitin protein ligase activity"/>
    <property type="evidence" value="ECO:0007669"/>
    <property type="project" value="UniProtKB-EC"/>
</dbReference>
<reference evidence="20" key="3">
    <citation type="submission" date="2025-09" db="UniProtKB">
        <authorList>
            <consortium name="Ensembl"/>
        </authorList>
    </citation>
    <scope>IDENTIFICATION</scope>
</reference>
<dbReference type="FunFam" id="3.30.40.10:FF:000184">
    <property type="entry name" value="Baculoviral IAP repeat containing 2"/>
    <property type="match status" value="1"/>
</dbReference>
<evidence type="ECO:0000256" key="3">
    <source>
        <dbReference type="ARBA" id="ARBA00006672"/>
    </source>
</evidence>
<dbReference type="InterPro" id="IPR001370">
    <property type="entry name" value="BIR_rpt"/>
</dbReference>
<evidence type="ECO:0000256" key="12">
    <source>
        <dbReference type="ARBA" id="ARBA00022786"/>
    </source>
</evidence>
<dbReference type="EC" id="2.3.2.27" evidence="4"/>
<keyword evidence="21" id="KW-1185">Reference proteome</keyword>
<reference evidence="20 21" key="1">
    <citation type="journal article" date="2011" name="Genome Biol. Evol.">
        <title>Integration of the genetic map and genome assembly of fugu facilitates insights into distinct features of genome evolution in teleosts and mammals.</title>
        <authorList>
            <person name="Kai W."/>
            <person name="Kikuchi K."/>
            <person name="Tohari S."/>
            <person name="Chew A.K."/>
            <person name="Tay A."/>
            <person name="Fujiwara A."/>
            <person name="Hosoya S."/>
            <person name="Suetake H."/>
            <person name="Naruse K."/>
            <person name="Brenner S."/>
            <person name="Suzuki Y."/>
            <person name="Venkatesh B."/>
        </authorList>
    </citation>
    <scope>NUCLEOTIDE SEQUENCE [LARGE SCALE GENOMIC DNA]</scope>
</reference>
<evidence type="ECO:0000313" key="20">
    <source>
        <dbReference type="Ensembl" id="ENSTRUP00000010300.3"/>
    </source>
</evidence>
<dbReference type="CDD" id="cd00022">
    <property type="entry name" value="BIR"/>
    <property type="match status" value="2"/>
</dbReference>
<dbReference type="Gene3D" id="3.30.40.10">
    <property type="entry name" value="Zinc/RING finger domain, C3HC4 (zinc finger)"/>
    <property type="match status" value="1"/>
</dbReference>
<evidence type="ECO:0000313" key="21">
    <source>
        <dbReference type="Proteomes" id="UP000005226"/>
    </source>
</evidence>
<keyword evidence="13" id="KW-0862">Zinc</keyword>
<dbReference type="Pfam" id="PF00653">
    <property type="entry name" value="BIR"/>
    <property type="match status" value="2"/>
</dbReference>
<comment type="catalytic activity">
    <reaction evidence="1">
        <text>S-ubiquitinyl-[E2 ubiquitin-conjugating enzyme]-L-cysteine + [acceptor protein]-L-lysine = [E2 ubiquitin-conjugating enzyme]-L-cysteine + N(6)-ubiquitinyl-[acceptor protein]-L-lysine.</text>
        <dbReference type="EC" id="2.3.2.27"/>
    </reaction>
</comment>
<evidence type="ECO:0000256" key="16">
    <source>
        <dbReference type="ARBA" id="ARBA00044224"/>
    </source>
</evidence>
<evidence type="ECO:0000256" key="11">
    <source>
        <dbReference type="ARBA" id="ARBA00022771"/>
    </source>
</evidence>
<sequence>IAHSSQVGTLETDSAEDFSLITSRLESFRGSNLVQLVPAERLARAGFHFIGPSDRVRCFSCHKTVENWCTGDRPVERHKEVSPFCKFLSCIYRTSSNPIPGTSLTNGSAYNEEAEDMEYRLRTGQVVDESIYPVVPHMRSEESRLHTFSTWPLTAPVSPCDLAQAGLYYLGQCDQVQCFCCGGTLADWEIGDSAWAEHSKHFPFCFFILGHDVGNIPFQGSIEEEGSGRLHTSAAVHMGTFEERLRSFAGVNHPLNIERLARAGFYSNGTEQRTWCCASVKTLGNNMPDTTQGRYNPFLLIRCRFLLAEKGQEFVNHIQLQMPRQKKNGFSSHSSYESAVLVILCVCNSFLSDDDPLEKLQKLQREKLCKICMDKDIDIVFIPCGHLVTCNECSVSLIKCPICCGDIRQKVKTYIT</sequence>
<dbReference type="GO" id="GO:0008270">
    <property type="term" value="F:zinc ion binding"/>
    <property type="evidence" value="ECO:0007669"/>
    <property type="project" value="UniProtKB-KW"/>
</dbReference>
<accession>H2SD20</accession>
<evidence type="ECO:0000256" key="4">
    <source>
        <dbReference type="ARBA" id="ARBA00012483"/>
    </source>
</evidence>
<dbReference type="InterPro" id="IPR013083">
    <property type="entry name" value="Znf_RING/FYVE/PHD"/>
</dbReference>
<keyword evidence="6" id="KW-0808">Transferase</keyword>
<dbReference type="GO" id="GO:0016055">
    <property type="term" value="P:Wnt signaling pathway"/>
    <property type="evidence" value="ECO:0007669"/>
    <property type="project" value="UniProtKB-KW"/>
</dbReference>
<dbReference type="OMA" id="NDQVQCF"/>
<dbReference type="InterPro" id="IPR050784">
    <property type="entry name" value="IAP"/>
</dbReference>
<reference evidence="20" key="2">
    <citation type="submission" date="2025-08" db="UniProtKB">
        <authorList>
            <consortium name="Ensembl"/>
        </authorList>
    </citation>
    <scope>IDENTIFICATION</scope>
</reference>
<evidence type="ECO:0000256" key="10">
    <source>
        <dbReference type="ARBA" id="ARBA00022737"/>
    </source>
</evidence>
<evidence type="ECO:0000256" key="18">
    <source>
        <dbReference type="PROSITE-ProRule" id="PRU00175"/>
    </source>
</evidence>
<dbReference type="FunFam" id="1.10.1170.10:FF:000002">
    <property type="entry name" value="Baculoviral IAP repeat containing 7"/>
    <property type="match status" value="1"/>
</dbReference>
<keyword evidence="5" id="KW-0963">Cytoplasm</keyword>
<dbReference type="HOGENOM" id="CLU_016347_1_1_1"/>
<dbReference type="AlphaFoldDB" id="H2SD20"/>
<dbReference type="STRING" id="31033.ENSTRUP00000010300"/>
<name>H2SD20_TAKRU</name>
<dbReference type="SMART" id="SM00238">
    <property type="entry name" value="BIR"/>
    <property type="match status" value="2"/>
</dbReference>
<dbReference type="SMART" id="SM00184">
    <property type="entry name" value="RING"/>
    <property type="match status" value="1"/>
</dbReference>
<evidence type="ECO:0000256" key="2">
    <source>
        <dbReference type="ARBA" id="ARBA00004496"/>
    </source>
</evidence>
<evidence type="ECO:0000259" key="19">
    <source>
        <dbReference type="PROSITE" id="PS50089"/>
    </source>
</evidence>
<keyword evidence="11 18" id="KW-0863">Zinc-finger</keyword>
<evidence type="ECO:0000256" key="5">
    <source>
        <dbReference type="ARBA" id="ARBA00022490"/>
    </source>
</evidence>
<evidence type="ECO:0000256" key="8">
    <source>
        <dbReference type="ARBA" id="ARBA00022703"/>
    </source>
</evidence>
<comment type="subcellular location">
    <subcellularLocation>
        <location evidence="2">Cytoplasm</location>
    </subcellularLocation>
</comment>
<evidence type="ECO:0000256" key="7">
    <source>
        <dbReference type="ARBA" id="ARBA00022687"/>
    </source>
</evidence>
<keyword evidence="8" id="KW-0053">Apoptosis</keyword>
<keyword evidence="10" id="KW-0677">Repeat</keyword>
<dbReference type="InParanoid" id="H2SD20"/>
<keyword evidence="9" id="KW-0479">Metal-binding</keyword>
<dbReference type="GO" id="GO:0051726">
    <property type="term" value="P:regulation of cell cycle"/>
    <property type="evidence" value="ECO:0007669"/>
    <property type="project" value="TreeGrafter"/>
</dbReference>
<evidence type="ECO:0000256" key="6">
    <source>
        <dbReference type="ARBA" id="ARBA00022679"/>
    </source>
</evidence>
<dbReference type="SUPFAM" id="SSF57924">
    <property type="entry name" value="Inhibitor of apoptosis (IAP) repeat"/>
    <property type="match status" value="3"/>
</dbReference>
<dbReference type="Gene3D" id="1.10.1170.10">
    <property type="entry name" value="Inhibitor Of Apoptosis Protein (2mihbC-IAP-1), Chain A"/>
    <property type="match status" value="3"/>
</dbReference>
<organism evidence="20 21">
    <name type="scientific">Takifugu rubripes</name>
    <name type="common">Japanese pufferfish</name>
    <name type="synonym">Fugu rubripes</name>
    <dbReference type="NCBI Taxonomy" id="31033"/>
    <lineage>
        <taxon>Eukaryota</taxon>
        <taxon>Metazoa</taxon>
        <taxon>Chordata</taxon>
        <taxon>Craniata</taxon>
        <taxon>Vertebrata</taxon>
        <taxon>Euteleostomi</taxon>
        <taxon>Actinopterygii</taxon>
        <taxon>Neopterygii</taxon>
        <taxon>Teleostei</taxon>
        <taxon>Neoteleostei</taxon>
        <taxon>Acanthomorphata</taxon>
        <taxon>Eupercaria</taxon>
        <taxon>Tetraodontiformes</taxon>
        <taxon>Tetradontoidea</taxon>
        <taxon>Tetraodontidae</taxon>
        <taxon>Takifugu</taxon>
    </lineage>
</organism>
<evidence type="ECO:0000256" key="15">
    <source>
        <dbReference type="ARBA" id="ARBA00044214"/>
    </source>
</evidence>
<comment type="similarity">
    <text evidence="3">Belongs to the IAP family.</text>
</comment>
<dbReference type="PROSITE" id="PS01282">
    <property type="entry name" value="BIR_REPEAT_1"/>
    <property type="match status" value="1"/>
</dbReference>
<dbReference type="GO" id="GO:0043027">
    <property type="term" value="F:cysteine-type endopeptidase inhibitor activity involved in apoptotic process"/>
    <property type="evidence" value="ECO:0007669"/>
    <property type="project" value="TreeGrafter"/>
</dbReference>
<dbReference type="PROSITE" id="PS50143">
    <property type="entry name" value="BIR_REPEAT_2"/>
    <property type="match status" value="2"/>
</dbReference>
<dbReference type="PANTHER" id="PTHR10044">
    <property type="entry name" value="INHIBITOR OF APOPTOSIS"/>
    <property type="match status" value="1"/>
</dbReference>
<dbReference type="GeneTree" id="ENSGT00940000166874"/>
<dbReference type="PROSITE" id="PS50089">
    <property type="entry name" value="ZF_RING_2"/>
    <property type="match status" value="1"/>
</dbReference>
<keyword evidence="12" id="KW-0833">Ubl conjugation pathway</keyword>
<feature type="domain" description="RING-type" evidence="19">
    <location>
        <begin position="369"/>
        <end position="403"/>
    </location>
</feature>
<protein>
    <recommendedName>
        <fullName evidence="14">E3 ubiquitin-protein ligase XIAP</fullName>
        <ecNumber evidence="4">2.3.2.27</ecNumber>
    </recommendedName>
    <alternativeName>
        <fullName evidence="15">Baculoviral IAP repeat-containing protein 4</fullName>
    </alternativeName>
    <alternativeName>
        <fullName evidence="17">RING-type E3 ubiquitin transferase XIAP</fullName>
    </alternativeName>
    <alternativeName>
        <fullName evidence="16">X-linked inhibitor of apoptosis protein</fullName>
    </alternativeName>
</protein>
<evidence type="ECO:0000256" key="13">
    <source>
        <dbReference type="ARBA" id="ARBA00022833"/>
    </source>
</evidence>
<dbReference type="Proteomes" id="UP000005226">
    <property type="component" value="Chromosome 14"/>
</dbReference>
<dbReference type="CDD" id="cd16714">
    <property type="entry name" value="RING-HC_BIRC4_8"/>
    <property type="match status" value="1"/>
</dbReference>
<gene>
    <name evidence="20" type="primary">xiap</name>
</gene>
<evidence type="ECO:0000256" key="9">
    <source>
        <dbReference type="ARBA" id="ARBA00022723"/>
    </source>
</evidence>
<dbReference type="GO" id="GO:0006915">
    <property type="term" value="P:apoptotic process"/>
    <property type="evidence" value="ECO:0007669"/>
    <property type="project" value="UniProtKB-KW"/>
</dbReference>
<dbReference type="Pfam" id="PF13920">
    <property type="entry name" value="zf-C3HC4_3"/>
    <property type="match status" value="1"/>
</dbReference>
<evidence type="ECO:0000256" key="17">
    <source>
        <dbReference type="ARBA" id="ARBA00044244"/>
    </source>
</evidence>
<dbReference type="GO" id="GO:0043066">
    <property type="term" value="P:negative regulation of apoptotic process"/>
    <property type="evidence" value="ECO:0007669"/>
    <property type="project" value="TreeGrafter"/>
</dbReference>
<evidence type="ECO:0000256" key="14">
    <source>
        <dbReference type="ARBA" id="ARBA00044089"/>
    </source>
</evidence>
<dbReference type="PANTHER" id="PTHR10044:SF115">
    <property type="entry name" value="E3 UBIQUITIN-PROTEIN LIGASE XIAP"/>
    <property type="match status" value="1"/>
</dbReference>
<dbReference type="GO" id="GO:0005737">
    <property type="term" value="C:cytoplasm"/>
    <property type="evidence" value="ECO:0007669"/>
    <property type="project" value="UniProtKB-SubCell"/>
</dbReference>
<dbReference type="GO" id="GO:0090263">
    <property type="term" value="P:positive regulation of canonical Wnt signaling pathway"/>
    <property type="evidence" value="ECO:0007669"/>
    <property type="project" value="TreeGrafter"/>
</dbReference>
<dbReference type="InterPro" id="IPR001841">
    <property type="entry name" value="Znf_RING"/>
</dbReference>
<proteinExistence type="inferred from homology"/>
<dbReference type="Ensembl" id="ENSTRUT00000010358.3">
    <property type="protein sequence ID" value="ENSTRUP00000010300.3"/>
    <property type="gene ID" value="ENSTRUG00000004335.3"/>
</dbReference>
<evidence type="ECO:0000256" key="1">
    <source>
        <dbReference type="ARBA" id="ARBA00000900"/>
    </source>
</evidence>